<accession>A0A8I6TM13</accession>
<evidence type="ECO:0000313" key="3">
    <source>
        <dbReference type="Proteomes" id="UP000494040"/>
    </source>
</evidence>
<dbReference type="AlphaFoldDB" id="A0A8I6TM13"/>
<keyword evidence="3" id="KW-1185">Reference proteome</keyword>
<evidence type="ECO:0000256" key="1">
    <source>
        <dbReference type="SAM" id="Phobius"/>
    </source>
</evidence>
<proteinExistence type="predicted"/>
<sequence length="152" mass="17191">MSCLKVCSWLPRVKTCCFCHTLPIGTQIIGWVSVVLSLLGLTAQGVAVHELNDRSLFGTAMIGAVLVLISGILLLVGIYTKNNVLVQIWLVIAFCTIIWMIIELCFILIYFLEGHLHFNTFLSLLIRAILWLLIMSYFLVVVYSYYDQQFGL</sequence>
<feature type="transmembrane region" description="Helical" evidence="1">
    <location>
        <begin position="28"/>
        <end position="48"/>
    </location>
</feature>
<dbReference type="GeneID" id="106666369"/>
<organism evidence="2 3">
    <name type="scientific">Cimex lectularius</name>
    <name type="common">Bed bug</name>
    <name type="synonym">Acanthia lectularia</name>
    <dbReference type="NCBI Taxonomy" id="79782"/>
    <lineage>
        <taxon>Eukaryota</taxon>
        <taxon>Metazoa</taxon>
        <taxon>Ecdysozoa</taxon>
        <taxon>Arthropoda</taxon>
        <taxon>Hexapoda</taxon>
        <taxon>Insecta</taxon>
        <taxon>Pterygota</taxon>
        <taxon>Neoptera</taxon>
        <taxon>Paraneoptera</taxon>
        <taxon>Hemiptera</taxon>
        <taxon>Heteroptera</taxon>
        <taxon>Panheteroptera</taxon>
        <taxon>Cimicomorpha</taxon>
        <taxon>Cimicidae</taxon>
        <taxon>Cimex</taxon>
    </lineage>
</organism>
<dbReference type="KEGG" id="clec:106666369"/>
<keyword evidence="1" id="KW-1133">Transmembrane helix</keyword>
<name>A0A8I6TM13_CIMLE</name>
<feature type="transmembrane region" description="Helical" evidence="1">
    <location>
        <begin position="124"/>
        <end position="146"/>
    </location>
</feature>
<keyword evidence="1" id="KW-0472">Membrane</keyword>
<feature type="transmembrane region" description="Helical" evidence="1">
    <location>
        <begin position="60"/>
        <end position="80"/>
    </location>
</feature>
<feature type="transmembrane region" description="Helical" evidence="1">
    <location>
        <begin position="86"/>
        <end position="112"/>
    </location>
</feature>
<evidence type="ECO:0000313" key="2">
    <source>
        <dbReference type="EnsemblMetazoa" id="XP_024081976.1"/>
    </source>
</evidence>
<dbReference type="RefSeq" id="XP_024081976.1">
    <property type="nucleotide sequence ID" value="XM_024226208.1"/>
</dbReference>
<reference evidence="2" key="1">
    <citation type="submission" date="2022-01" db="UniProtKB">
        <authorList>
            <consortium name="EnsemblMetazoa"/>
        </authorList>
    </citation>
    <scope>IDENTIFICATION</scope>
</reference>
<keyword evidence="1" id="KW-0812">Transmembrane</keyword>
<dbReference type="EnsemblMetazoa" id="XM_024226208.1">
    <property type="protein sequence ID" value="XP_024081976.1"/>
    <property type="gene ID" value="LOC106666369"/>
</dbReference>
<dbReference type="Proteomes" id="UP000494040">
    <property type="component" value="Unassembled WGS sequence"/>
</dbReference>
<protein>
    <submittedName>
        <fullName evidence="2">Uncharacterized protein</fullName>
    </submittedName>
</protein>